<name>A0ACC1C1R6_9ROSI</name>
<proteinExistence type="predicted"/>
<keyword evidence="2" id="KW-1185">Reference proteome</keyword>
<dbReference type="Proteomes" id="UP001164250">
    <property type="component" value="Chromosome 2"/>
</dbReference>
<evidence type="ECO:0000313" key="1">
    <source>
        <dbReference type="EMBL" id="KAJ0106027.1"/>
    </source>
</evidence>
<comment type="caution">
    <text evidence="1">The sequence shown here is derived from an EMBL/GenBank/DDBJ whole genome shotgun (WGS) entry which is preliminary data.</text>
</comment>
<gene>
    <name evidence="1" type="ORF">Patl1_18105</name>
</gene>
<organism evidence="1 2">
    <name type="scientific">Pistacia atlantica</name>
    <dbReference type="NCBI Taxonomy" id="434234"/>
    <lineage>
        <taxon>Eukaryota</taxon>
        <taxon>Viridiplantae</taxon>
        <taxon>Streptophyta</taxon>
        <taxon>Embryophyta</taxon>
        <taxon>Tracheophyta</taxon>
        <taxon>Spermatophyta</taxon>
        <taxon>Magnoliopsida</taxon>
        <taxon>eudicotyledons</taxon>
        <taxon>Gunneridae</taxon>
        <taxon>Pentapetalae</taxon>
        <taxon>rosids</taxon>
        <taxon>malvids</taxon>
        <taxon>Sapindales</taxon>
        <taxon>Anacardiaceae</taxon>
        <taxon>Pistacia</taxon>
    </lineage>
</organism>
<protein>
    <submittedName>
        <fullName evidence="1">Uncharacterized protein</fullName>
    </submittedName>
</protein>
<reference evidence="2" key="1">
    <citation type="journal article" date="2023" name="G3 (Bethesda)">
        <title>Genome assembly and association tests identify interacting loci associated with vigor, precocity, and sex in interspecific pistachio rootstocks.</title>
        <authorList>
            <person name="Palmer W."/>
            <person name="Jacygrad E."/>
            <person name="Sagayaradj S."/>
            <person name="Cavanaugh K."/>
            <person name="Han R."/>
            <person name="Bertier L."/>
            <person name="Beede B."/>
            <person name="Kafkas S."/>
            <person name="Golino D."/>
            <person name="Preece J."/>
            <person name="Michelmore R."/>
        </authorList>
    </citation>
    <scope>NUCLEOTIDE SEQUENCE [LARGE SCALE GENOMIC DNA]</scope>
</reference>
<accession>A0ACC1C1R6</accession>
<evidence type="ECO:0000313" key="2">
    <source>
        <dbReference type="Proteomes" id="UP001164250"/>
    </source>
</evidence>
<sequence length="100" mass="11327">MAQTVQAKAQESGREAKDHKEGVKTGRERDSNKDNKEYCRKWVLVLTGLAKWMRMRLGNSIEVVTATENYIMKAIKGRAAISRNFAMLKKRLGAVIVSKM</sequence>
<dbReference type="EMBL" id="CM047898">
    <property type="protein sequence ID" value="KAJ0106027.1"/>
    <property type="molecule type" value="Genomic_DNA"/>
</dbReference>